<gene>
    <name evidence="6" type="ORF">TRSC58_06023</name>
</gene>
<keyword evidence="2" id="KW-0819">tRNA processing</keyword>
<dbReference type="PIRSF" id="PIRSF037016">
    <property type="entry name" value="Pseudouridin_synth_euk_prd"/>
    <property type="match status" value="1"/>
</dbReference>
<comment type="similarity">
    <text evidence="1">Belongs to the pseudouridine synthase TruD family.</text>
</comment>
<dbReference type="PROSITE" id="PS50984">
    <property type="entry name" value="TRUD"/>
    <property type="match status" value="1"/>
</dbReference>
<dbReference type="AlphaFoldDB" id="A0A061IW36"/>
<dbReference type="VEuPathDB" id="TriTrypDB:TRSC58_06023"/>
<dbReference type="Pfam" id="PF01142">
    <property type="entry name" value="TruD"/>
    <property type="match status" value="1"/>
</dbReference>
<dbReference type="OrthoDB" id="447290at2759"/>
<dbReference type="GO" id="GO:0009982">
    <property type="term" value="F:pseudouridine synthase activity"/>
    <property type="evidence" value="ECO:0007669"/>
    <property type="project" value="InterPro"/>
</dbReference>
<sequence length="600" mass="65714">MLWACGVTEFLLPVECSATARIKQRPEDFVVVEVDPTGARTDAADYRLPHAAASLSVDTGPRNTSASAAASASAATAVLPDGDGDGDADGDVTGLLTPDDGLTEVTSESLLATFGSKHEAIVHYASGAMEADSEASAREYLFGVLNLKRERQRLHRALKNAFPYLRTETRRVPSLCGPSETLDFHVLAMYDTDYLLLAHLLGEGPADAVEAWSNAVPRSNTFCITVNFPPETTKETRCTFHKMVFRRYPGLVCRVTNGQVTLKASLTRHQGKRARDGVDGASSGLFTHLVVRKRNLDVMEMRLLLAEHFGVPDTAVCTAGLKDKCAVTYQRCSVPLFGQHHPKPRPQAGESVRLVWPSDPSSYTEILQCSGPCSTPVGMGQLSGNYFSVRLVDVRGMTPRTLTQRLQQIESTGFLNYFGQQRFSERVQSTKDHVGVHLMAGRWAAAVSTIMSCVPGLYALFPERMEARYVPANARDALCVVRALQRLHRTQHASPATPLSADDVRSCTTHWQQLCHDALLAVPYNIRLLWVNAAQSLIFNLMLSKLRRTGSVAGAVDVLPLPAYQVKIEETLRPVFEQTLTELELLASDVLEQKKVLGVP</sequence>
<dbReference type="Gene3D" id="3.30.70.3160">
    <property type="match status" value="1"/>
</dbReference>
<evidence type="ECO:0000256" key="4">
    <source>
        <dbReference type="SAM" id="MobiDB-lite"/>
    </source>
</evidence>
<evidence type="ECO:0000259" key="5">
    <source>
        <dbReference type="PROSITE" id="PS50984"/>
    </source>
</evidence>
<dbReference type="Gene3D" id="1.10.1510.30">
    <property type="match status" value="1"/>
</dbReference>
<dbReference type="Proteomes" id="UP000031737">
    <property type="component" value="Unassembled WGS sequence"/>
</dbReference>
<evidence type="ECO:0000313" key="6">
    <source>
        <dbReference type="EMBL" id="ESL06305.1"/>
    </source>
</evidence>
<evidence type="ECO:0000256" key="2">
    <source>
        <dbReference type="ARBA" id="ARBA00022694"/>
    </source>
</evidence>
<dbReference type="GO" id="GO:0003723">
    <property type="term" value="F:RNA binding"/>
    <property type="evidence" value="ECO:0007669"/>
    <property type="project" value="InterPro"/>
</dbReference>
<name>A0A061IW36_TRYRA</name>
<dbReference type="InterPro" id="IPR001656">
    <property type="entry name" value="PsdUridine_synth_TruD"/>
</dbReference>
<evidence type="ECO:0000256" key="1">
    <source>
        <dbReference type="ARBA" id="ARBA00007953"/>
    </source>
</evidence>
<reference evidence="6 7" key="1">
    <citation type="submission" date="2013-07" db="EMBL/GenBank/DDBJ databases">
        <authorList>
            <person name="Stoco P.H."/>
            <person name="Wagner G."/>
            <person name="Gerber A."/>
            <person name="Zaha A."/>
            <person name="Thompson C."/>
            <person name="Bartholomeu D.C."/>
            <person name="Luckemeyer D.D."/>
            <person name="Bahia D."/>
            <person name="Loreto E."/>
            <person name="Prestes E.B."/>
            <person name="Lima F.M."/>
            <person name="Rodrigues-Luiz G."/>
            <person name="Vallejo G.A."/>
            <person name="Filho J.F."/>
            <person name="Monteiro K.M."/>
            <person name="Tyler K.M."/>
            <person name="de Almeida L.G."/>
            <person name="Ortiz M.F."/>
            <person name="Siervo M.A."/>
            <person name="de Moraes M.H."/>
            <person name="Cunha O.L."/>
            <person name="Mendonca-Neto R."/>
            <person name="Silva R."/>
            <person name="Teixeira S.M."/>
            <person name="Murta S.M."/>
            <person name="Sincero T.C."/>
            <person name="Mendes T.A."/>
            <person name="Urmenyi T.P."/>
            <person name="Silva V.G."/>
            <person name="da Rocha W.D."/>
            <person name="Andersson B."/>
            <person name="Romanha A.J."/>
            <person name="Steindel M."/>
            <person name="de Vasconcelos A.T."/>
            <person name="Grisard E.C."/>
        </authorList>
    </citation>
    <scope>NUCLEOTIDE SEQUENCE [LARGE SCALE GENOMIC DNA]</scope>
    <source>
        <strain evidence="6 7">SC58</strain>
    </source>
</reference>
<dbReference type="InterPro" id="IPR020103">
    <property type="entry name" value="PsdUridine_synth_cat_dom_sf"/>
</dbReference>
<dbReference type="Gene3D" id="3.30.2350.20">
    <property type="entry name" value="TruD, catalytic domain"/>
    <property type="match status" value="1"/>
</dbReference>
<dbReference type="SUPFAM" id="SSF55120">
    <property type="entry name" value="Pseudouridine synthase"/>
    <property type="match status" value="1"/>
</dbReference>
<proteinExistence type="inferred from homology"/>
<keyword evidence="3" id="KW-0413">Isomerase</keyword>
<dbReference type="PANTHER" id="PTHR13326:SF24">
    <property type="entry name" value="TRUD DOMAIN-CONTAINING PROTEIN"/>
    <property type="match status" value="1"/>
</dbReference>
<dbReference type="FunFam" id="3.30.70.3160:FF:000001">
    <property type="entry name" value="Probable tRNA pseudouridine synthase D"/>
    <property type="match status" value="1"/>
</dbReference>
<dbReference type="GO" id="GO:0001522">
    <property type="term" value="P:pseudouridine synthesis"/>
    <property type="evidence" value="ECO:0007669"/>
    <property type="project" value="InterPro"/>
</dbReference>
<dbReference type="GO" id="GO:0005634">
    <property type="term" value="C:nucleus"/>
    <property type="evidence" value="ECO:0007669"/>
    <property type="project" value="TreeGrafter"/>
</dbReference>
<dbReference type="EMBL" id="AUPL01006023">
    <property type="protein sequence ID" value="ESL06305.1"/>
    <property type="molecule type" value="Genomic_DNA"/>
</dbReference>
<evidence type="ECO:0000256" key="3">
    <source>
        <dbReference type="ARBA" id="ARBA00023235"/>
    </source>
</evidence>
<organism evidence="6 7">
    <name type="scientific">Trypanosoma rangeli SC58</name>
    <dbReference type="NCBI Taxonomy" id="429131"/>
    <lineage>
        <taxon>Eukaryota</taxon>
        <taxon>Discoba</taxon>
        <taxon>Euglenozoa</taxon>
        <taxon>Kinetoplastea</taxon>
        <taxon>Metakinetoplastina</taxon>
        <taxon>Trypanosomatida</taxon>
        <taxon>Trypanosomatidae</taxon>
        <taxon>Trypanosoma</taxon>
        <taxon>Herpetosoma</taxon>
    </lineage>
</organism>
<comment type="caution">
    <text evidence="6">The sequence shown here is derived from an EMBL/GenBank/DDBJ whole genome shotgun (WGS) entry which is preliminary data.</text>
</comment>
<accession>A0A061IW36</accession>
<feature type="non-terminal residue" evidence="6">
    <location>
        <position position="600"/>
    </location>
</feature>
<dbReference type="InterPro" id="IPR011760">
    <property type="entry name" value="PsdUridine_synth_TruD_insert"/>
</dbReference>
<dbReference type="PANTHER" id="PTHR13326">
    <property type="entry name" value="TRNA PSEUDOURIDINE SYNTHASE D"/>
    <property type="match status" value="1"/>
</dbReference>
<dbReference type="GO" id="GO:0008033">
    <property type="term" value="P:tRNA processing"/>
    <property type="evidence" value="ECO:0007669"/>
    <property type="project" value="UniProtKB-KW"/>
</dbReference>
<protein>
    <recommendedName>
        <fullName evidence="5">TRUD domain-containing protein</fullName>
    </recommendedName>
</protein>
<feature type="domain" description="TRUD" evidence="5">
    <location>
        <begin position="413"/>
        <end position="600"/>
    </location>
</feature>
<evidence type="ECO:0000313" key="7">
    <source>
        <dbReference type="Proteomes" id="UP000031737"/>
    </source>
</evidence>
<dbReference type="InterPro" id="IPR042214">
    <property type="entry name" value="TruD_catalytic"/>
</dbReference>
<keyword evidence="7" id="KW-1185">Reference proteome</keyword>
<feature type="region of interest" description="Disordered" evidence="4">
    <location>
        <begin position="77"/>
        <end position="100"/>
    </location>
</feature>